<dbReference type="GO" id="GO:0097602">
    <property type="term" value="F:cullin family protein binding"/>
    <property type="evidence" value="ECO:0007669"/>
    <property type="project" value="TreeGrafter"/>
</dbReference>
<accession>A0AAD4N9V9</accession>
<dbReference type="InterPro" id="IPR011333">
    <property type="entry name" value="SKP1/BTB/POZ_sf"/>
</dbReference>
<dbReference type="AlphaFoldDB" id="A0AAD4N9V9"/>
<dbReference type="GO" id="GO:0051260">
    <property type="term" value="P:protein homooligomerization"/>
    <property type="evidence" value="ECO:0007669"/>
    <property type="project" value="InterPro"/>
</dbReference>
<gene>
    <name evidence="2" type="ORF">DdX_04816</name>
</gene>
<dbReference type="PANTHER" id="PTHR14958:SF29">
    <property type="entry name" value="INSOMNIAC, ISOFORM B"/>
    <property type="match status" value="1"/>
</dbReference>
<sequence length="212" mass="24337">MSANNAVLNNSWIRLNVGGETMYTKKDALSRCPESSLARLANGDGSCLKDESGAYFLDADPKYFRIILIYLERGVLNLNDNYLKLEGILAEAELFNIQPLIDDVRKAMSPATNRSEMVTIYVEYQDKRRSNSYIICSEKQDDYEVLQALREKYTLQGNNGKYTFECSQLKIQIDFEIILRNFGFAQHYFEDSYCKDDGSGSKCWNFVRTVSK</sequence>
<dbReference type="GO" id="GO:0031463">
    <property type="term" value="C:Cul3-RING ubiquitin ligase complex"/>
    <property type="evidence" value="ECO:0007669"/>
    <property type="project" value="TreeGrafter"/>
</dbReference>
<keyword evidence="3" id="KW-1185">Reference proteome</keyword>
<feature type="domain" description="BTB" evidence="1">
    <location>
        <begin position="11"/>
        <end position="112"/>
    </location>
</feature>
<evidence type="ECO:0000313" key="2">
    <source>
        <dbReference type="EMBL" id="KAI1720578.1"/>
    </source>
</evidence>
<dbReference type="EMBL" id="JAKKPZ010000005">
    <property type="protein sequence ID" value="KAI1720578.1"/>
    <property type="molecule type" value="Genomic_DNA"/>
</dbReference>
<dbReference type="Gene3D" id="3.30.710.10">
    <property type="entry name" value="Potassium Channel Kv1.1, Chain A"/>
    <property type="match status" value="1"/>
</dbReference>
<comment type="caution">
    <text evidence="2">The sequence shown here is derived from an EMBL/GenBank/DDBJ whole genome shotgun (WGS) entry which is preliminary data.</text>
</comment>
<dbReference type="PANTHER" id="PTHR14958">
    <property type="entry name" value="POTASSIUM CHANNEL TETRAMERISATION DOMAIN CONTAINING PROTEIN"/>
    <property type="match status" value="1"/>
</dbReference>
<dbReference type="SMART" id="SM00225">
    <property type="entry name" value="BTB"/>
    <property type="match status" value="1"/>
</dbReference>
<proteinExistence type="predicted"/>
<protein>
    <submittedName>
        <fullName evidence="2">BTB/POZ domain-containing protein</fullName>
    </submittedName>
</protein>
<dbReference type="SUPFAM" id="SSF54695">
    <property type="entry name" value="POZ domain"/>
    <property type="match status" value="1"/>
</dbReference>
<evidence type="ECO:0000313" key="3">
    <source>
        <dbReference type="Proteomes" id="UP001201812"/>
    </source>
</evidence>
<dbReference type="GO" id="GO:0043161">
    <property type="term" value="P:proteasome-mediated ubiquitin-dependent protein catabolic process"/>
    <property type="evidence" value="ECO:0007669"/>
    <property type="project" value="TreeGrafter"/>
</dbReference>
<evidence type="ECO:0000259" key="1">
    <source>
        <dbReference type="SMART" id="SM00225"/>
    </source>
</evidence>
<dbReference type="Pfam" id="PF02214">
    <property type="entry name" value="BTB_2"/>
    <property type="match status" value="1"/>
</dbReference>
<dbReference type="InterPro" id="IPR003131">
    <property type="entry name" value="T1-type_BTB"/>
</dbReference>
<dbReference type="InterPro" id="IPR000210">
    <property type="entry name" value="BTB/POZ_dom"/>
</dbReference>
<dbReference type="Proteomes" id="UP001201812">
    <property type="component" value="Unassembled WGS sequence"/>
</dbReference>
<dbReference type="GO" id="GO:0005737">
    <property type="term" value="C:cytoplasm"/>
    <property type="evidence" value="ECO:0007669"/>
    <property type="project" value="TreeGrafter"/>
</dbReference>
<reference evidence="2" key="1">
    <citation type="submission" date="2022-01" db="EMBL/GenBank/DDBJ databases">
        <title>Genome Sequence Resource for Two Populations of Ditylenchus destructor, the Migratory Endoparasitic Phytonematode.</title>
        <authorList>
            <person name="Zhang H."/>
            <person name="Lin R."/>
            <person name="Xie B."/>
        </authorList>
    </citation>
    <scope>NUCLEOTIDE SEQUENCE</scope>
    <source>
        <strain evidence="2">BazhouSP</strain>
    </source>
</reference>
<name>A0AAD4N9V9_9BILA</name>
<organism evidence="2 3">
    <name type="scientific">Ditylenchus destructor</name>
    <dbReference type="NCBI Taxonomy" id="166010"/>
    <lineage>
        <taxon>Eukaryota</taxon>
        <taxon>Metazoa</taxon>
        <taxon>Ecdysozoa</taxon>
        <taxon>Nematoda</taxon>
        <taxon>Chromadorea</taxon>
        <taxon>Rhabditida</taxon>
        <taxon>Tylenchina</taxon>
        <taxon>Tylenchomorpha</taxon>
        <taxon>Sphaerularioidea</taxon>
        <taxon>Anguinidae</taxon>
        <taxon>Anguininae</taxon>
        <taxon>Ditylenchus</taxon>
    </lineage>
</organism>